<reference evidence="2" key="1">
    <citation type="submission" date="2013-04" db="EMBL/GenBank/DDBJ databases">
        <title>Genome sequence of Chlamydia psittaci 10_881_SC42.</title>
        <authorList>
            <person name="Huot-Creasy H."/>
            <person name="McCracken C.L."/>
            <person name="Humphries M."/>
            <person name="Sachse K."/>
            <person name="Laroucau K."/>
            <person name="Bavoil P."/>
            <person name="Myers G.S."/>
        </authorList>
    </citation>
    <scope>NUCLEOTIDE SEQUENCE [LARGE SCALE GENOMIC DNA]</scope>
    <source>
        <strain evidence="2">10_881_SC42</strain>
    </source>
</reference>
<dbReference type="Pfam" id="PF02686">
    <property type="entry name" value="GatC"/>
    <property type="match status" value="1"/>
</dbReference>
<comment type="catalytic activity">
    <reaction evidence="1">
        <text>L-aspartyl-tRNA(Asn) + L-glutamine + ATP + H2O = L-asparaginyl-tRNA(Asn) + L-glutamate + ADP + phosphate + 2 H(+)</text>
        <dbReference type="Rhea" id="RHEA:14513"/>
        <dbReference type="Rhea" id="RHEA-COMP:9674"/>
        <dbReference type="Rhea" id="RHEA-COMP:9677"/>
        <dbReference type="ChEBI" id="CHEBI:15377"/>
        <dbReference type="ChEBI" id="CHEBI:15378"/>
        <dbReference type="ChEBI" id="CHEBI:29985"/>
        <dbReference type="ChEBI" id="CHEBI:30616"/>
        <dbReference type="ChEBI" id="CHEBI:43474"/>
        <dbReference type="ChEBI" id="CHEBI:58359"/>
        <dbReference type="ChEBI" id="CHEBI:78515"/>
        <dbReference type="ChEBI" id="CHEBI:78516"/>
        <dbReference type="ChEBI" id="CHEBI:456216"/>
    </reaction>
</comment>
<comment type="similarity">
    <text evidence="1">Belongs to the GatC family.</text>
</comment>
<gene>
    <name evidence="1 2" type="primary">gatC</name>
    <name evidence="2" type="ORF">CP10881SC42_0515</name>
</gene>
<keyword evidence="1" id="KW-0067">ATP-binding</keyword>
<keyword evidence="3" id="KW-1185">Reference proteome</keyword>
<organism evidence="2 3">
    <name type="scientific">Chlamydia avium</name>
    <dbReference type="NCBI Taxonomy" id="1457141"/>
    <lineage>
        <taxon>Bacteria</taxon>
        <taxon>Pseudomonadati</taxon>
        <taxon>Chlamydiota</taxon>
        <taxon>Chlamydiia</taxon>
        <taxon>Chlamydiales</taxon>
        <taxon>Chlamydiaceae</taxon>
        <taxon>Chlamydia/Chlamydophila group</taxon>
        <taxon>Chlamydia</taxon>
    </lineage>
</organism>
<name>A0ABP2X5U4_9CHLA</name>
<dbReference type="Proteomes" id="UP000014821">
    <property type="component" value="Unassembled WGS sequence"/>
</dbReference>
<dbReference type="RefSeq" id="WP_020359219.1">
    <property type="nucleotide sequence ID" value="NZ_KE360587.1"/>
</dbReference>
<dbReference type="InterPro" id="IPR036113">
    <property type="entry name" value="Asp/Glu-ADT_sf_sub_c"/>
</dbReference>
<dbReference type="GO" id="GO:0016874">
    <property type="term" value="F:ligase activity"/>
    <property type="evidence" value="ECO:0007669"/>
    <property type="project" value="UniProtKB-KW"/>
</dbReference>
<comment type="catalytic activity">
    <reaction evidence="1">
        <text>L-glutamyl-tRNA(Gln) + L-glutamine + ATP + H2O = L-glutaminyl-tRNA(Gln) + L-glutamate + ADP + phosphate + H(+)</text>
        <dbReference type="Rhea" id="RHEA:17521"/>
        <dbReference type="Rhea" id="RHEA-COMP:9681"/>
        <dbReference type="Rhea" id="RHEA-COMP:9684"/>
        <dbReference type="ChEBI" id="CHEBI:15377"/>
        <dbReference type="ChEBI" id="CHEBI:15378"/>
        <dbReference type="ChEBI" id="CHEBI:29985"/>
        <dbReference type="ChEBI" id="CHEBI:30616"/>
        <dbReference type="ChEBI" id="CHEBI:43474"/>
        <dbReference type="ChEBI" id="CHEBI:58359"/>
        <dbReference type="ChEBI" id="CHEBI:78520"/>
        <dbReference type="ChEBI" id="CHEBI:78521"/>
        <dbReference type="ChEBI" id="CHEBI:456216"/>
    </reaction>
</comment>
<comment type="function">
    <text evidence="1">Allows the formation of correctly charged Asn-tRNA(Asn) or Gln-tRNA(Gln) through the transamidation of misacylated Asp-tRNA(Asn) or Glu-tRNA(Gln) in organisms which lack either or both of asparaginyl-tRNA or glutaminyl-tRNA synthetases. The reaction takes place in the presence of glutamine and ATP through an activated phospho-Asp-tRNA(Asn) or phospho-Glu-tRNA(Gln).</text>
</comment>
<sequence length="100" mass="11264">MKRTYLEREDIVTLAKLSALDLSEELIQEYSTSLNDVIHTMEETISMDVVDVVDDLPLIQVVGPEDLREDIVTSNFSREEFLTNVPESLGGLVKVPTIIK</sequence>
<comment type="subunit">
    <text evidence="1">Heterotrimer of A, B and C subunits.</text>
</comment>
<protein>
    <recommendedName>
        <fullName evidence="1">Aspartyl/glutamyl-tRNA(Asn/Gln) amidotransferase subunit C</fullName>
        <shortName evidence="1">Asp/Glu-ADT subunit C</shortName>
        <ecNumber evidence="1">6.3.5.-</ecNumber>
    </recommendedName>
</protein>
<dbReference type="NCBIfam" id="TIGR00135">
    <property type="entry name" value="gatC"/>
    <property type="match status" value="1"/>
</dbReference>
<keyword evidence="1" id="KW-0547">Nucleotide-binding</keyword>
<dbReference type="EMBL" id="ATND01000002">
    <property type="protein sequence ID" value="EPP38176.1"/>
    <property type="molecule type" value="Genomic_DNA"/>
</dbReference>
<evidence type="ECO:0000313" key="3">
    <source>
        <dbReference type="Proteomes" id="UP000014821"/>
    </source>
</evidence>
<evidence type="ECO:0000256" key="1">
    <source>
        <dbReference type="HAMAP-Rule" id="MF_00122"/>
    </source>
</evidence>
<comment type="caution">
    <text evidence="2">The sequence shown here is derived from an EMBL/GenBank/DDBJ whole genome shotgun (WGS) entry which is preliminary data.</text>
</comment>
<accession>A0ABP2X5U4</accession>
<dbReference type="SUPFAM" id="SSF141000">
    <property type="entry name" value="Glu-tRNAGln amidotransferase C subunit"/>
    <property type="match status" value="1"/>
</dbReference>
<dbReference type="InterPro" id="IPR003837">
    <property type="entry name" value="GatC"/>
</dbReference>
<evidence type="ECO:0000313" key="2">
    <source>
        <dbReference type="EMBL" id="EPP38176.1"/>
    </source>
</evidence>
<dbReference type="Gene3D" id="1.10.20.60">
    <property type="entry name" value="Glu-tRNAGln amidotransferase C subunit, N-terminal domain"/>
    <property type="match status" value="1"/>
</dbReference>
<dbReference type="EC" id="6.3.5.-" evidence="1"/>
<keyword evidence="1 2" id="KW-0436">Ligase</keyword>
<keyword evidence="1" id="KW-0648">Protein biosynthesis</keyword>
<dbReference type="HAMAP" id="MF_00122">
    <property type="entry name" value="GatC"/>
    <property type="match status" value="1"/>
</dbReference>
<proteinExistence type="inferred from homology"/>